<evidence type="ECO:0000313" key="1">
    <source>
        <dbReference type="EMBL" id="KAG4416809.1"/>
    </source>
</evidence>
<name>A0A8H7T851_9HELO</name>
<dbReference type="Proteomes" id="UP000664132">
    <property type="component" value="Unassembled WGS sequence"/>
</dbReference>
<evidence type="ECO:0000313" key="2">
    <source>
        <dbReference type="Proteomes" id="UP000664132"/>
    </source>
</evidence>
<reference evidence="1" key="1">
    <citation type="submission" date="2021-02" db="EMBL/GenBank/DDBJ databases">
        <title>Genome sequence Cadophora malorum strain M34.</title>
        <authorList>
            <person name="Stefanovic E."/>
            <person name="Vu D."/>
            <person name="Scully C."/>
            <person name="Dijksterhuis J."/>
            <person name="Roader J."/>
            <person name="Houbraken J."/>
        </authorList>
    </citation>
    <scope>NUCLEOTIDE SEQUENCE</scope>
    <source>
        <strain evidence="1">M34</strain>
    </source>
</reference>
<dbReference type="EMBL" id="JAFJYH010000174">
    <property type="protein sequence ID" value="KAG4416809.1"/>
    <property type="molecule type" value="Genomic_DNA"/>
</dbReference>
<gene>
    <name evidence="1" type="ORF">IFR04_010064</name>
</gene>
<accession>A0A8H7T851</accession>
<protein>
    <submittedName>
        <fullName evidence="1">Uncharacterized protein</fullName>
    </submittedName>
</protein>
<proteinExistence type="predicted"/>
<comment type="caution">
    <text evidence="1">The sequence shown here is derived from an EMBL/GenBank/DDBJ whole genome shotgun (WGS) entry which is preliminary data.</text>
</comment>
<dbReference type="AlphaFoldDB" id="A0A8H7T851"/>
<sequence>MSEPTFPRLRSARHKIIPDRPGSPPRYHIPTTTTELSFFVSPSDPSWSSHTPFRICPPASRILDLCKSGDIAQAEIQVEELPDWVREDFRRQGLENALEDGDLDAARFFLKHGAKLDVSGGSIVRPALVCRRFYG</sequence>
<keyword evidence="2" id="KW-1185">Reference proteome</keyword>
<organism evidence="1 2">
    <name type="scientific">Cadophora malorum</name>
    <dbReference type="NCBI Taxonomy" id="108018"/>
    <lineage>
        <taxon>Eukaryota</taxon>
        <taxon>Fungi</taxon>
        <taxon>Dikarya</taxon>
        <taxon>Ascomycota</taxon>
        <taxon>Pezizomycotina</taxon>
        <taxon>Leotiomycetes</taxon>
        <taxon>Helotiales</taxon>
        <taxon>Ploettnerulaceae</taxon>
        <taxon>Cadophora</taxon>
    </lineage>
</organism>